<comment type="caution">
    <text evidence="1">The sequence shown here is derived from an EMBL/GenBank/DDBJ whole genome shotgun (WGS) entry which is preliminary data.</text>
</comment>
<sequence>MDSPARLRTHADLASTLALLSDSDLAELVASGTAAGSGIGGRAVLLEVDGVRVFVKRVPLTDTELRPHHVRSTANVFDLPVPCHYGIGAIGSPGFGAWRELAVHEMTTNWVRSGRFPGFPLLHHWRVLPDTPQPLPGELADEGRAVAYWGGSPGLRERLAALRTASASLTLFLEHVPHTLHDWFHAQLRTDDAASACALVEQGLDAVTGFLREQQLVHFDAHFRNILTDGHRLHLTDYGLSLSGRFRLGPQERDFLDRHRPYDRAYVFSYLVHWLVVDQYGYDRDEREDFIRTCADGRRPEGIPRAAAELISRHARLAVVVGDFNRRLEQESRLTPYPHEAADALSSRVVSAGSSTMSSARASTLGSSGK</sequence>
<proteinExistence type="predicted"/>
<protein>
    <recommendedName>
        <fullName evidence="3">Protein kinase domain-containing protein</fullName>
    </recommendedName>
</protein>
<reference evidence="1 2" key="1">
    <citation type="submission" date="2015-10" db="EMBL/GenBank/DDBJ databases">
        <title>Draft genome sequence of Streptomyces griseorubiginosus DSM 40469, type strain for the species Streptomyces griseorubiginosus.</title>
        <authorList>
            <person name="Ruckert C."/>
            <person name="Winkler A."/>
            <person name="Kalinowski J."/>
            <person name="Kampfer P."/>
            <person name="Glaeser S."/>
        </authorList>
    </citation>
    <scope>NUCLEOTIDE SEQUENCE [LARGE SCALE GENOMIC DNA]</scope>
    <source>
        <strain evidence="1 2">DSM 40469</strain>
    </source>
</reference>
<accession>A0A101RYG1</accession>
<evidence type="ECO:0000313" key="2">
    <source>
        <dbReference type="Proteomes" id="UP000054375"/>
    </source>
</evidence>
<dbReference type="Proteomes" id="UP000054375">
    <property type="component" value="Unassembled WGS sequence"/>
</dbReference>
<keyword evidence="2" id="KW-1185">Reference proteome</keyword>
<gene>
    <name evidence="1" type="ORF">AQJ54_23530</name>
</gene>
<dbReference type="InterPro" id="IPR011009">
    <property type="entry name" value="Kinase-like_dom_sf"/>
</dbReference>
<name>A0A101RYG1_9ACTN</name>
<dbReference type="SUPFAM" id="SSF56112">
    <property type="entry name" value="Protein kinase-like (PK-like)"/>
    <property type="match status" value="1"/>
</dbReference>
<dbReference type="RefSeq" id="WP_062240720.1">
    <property type="nucleotide sequence ID" value="NZ_JBEOZZ010000013.1"/>
</dbReference>
<organism evidence="1 2">
    <name type="scientific">Streptomyces griseorubiginosus</name>
    <dbReference type="NCBI Taxonomy" id="67304"/>
    <lineage>
        <taxon>Bacteria</taxon>
        <taxon>Bacillati</taxon>
        <taxon>Actinomycetota</taxon>
        <taxon>Actinomycetes</taxon>
        <taxon>Kitasatosporales</taxon>
        <taxon>Streptomycetaceae</taxon>
        <taxon>Streptomyces</taxon>
    </lineage>
</organism>
<dbReference type="EMBL" id="LMWV01000020">
    <property type="protein sequence ID" value="KUN64023.1"/>
    <property type="molecule type" value="Genomic_DNA"/>
</dbReference>
<evidence type="ECO:0000313" key="1">
    <source>
        <dbReference type="EMBL" id="KUN64023.1"/>
    </source>
</evidence>
<evidence type="ECO:0008006" key="3">
    <source>
        <dbReference type="Google" id="ProtNLM"/>
    </source>
</evidence>
<dbReference type="AlphaFoldDB" id="A0A101RYG1"/>